<keyword evidence="2" id="KW-1185">Reference proteome</keyword>
<evidence type="ECO:0000313" key="2">
    <source>
        <dbReference type="Proteomes" id="UP000817854"/>
    </source>
</evidence>
<gene>
    <name evidence="1" type="ORF">FIA58_003685</name>
</gene>
<comment type="caution">
    <text evidence="1">The sequence shown here is derived from an EMBL/GenBank/DDBJ whole genome shotgun (WGS) entry which is preliminary data.</text>
</comment>
<evidence type="ECO:0000313" key="1">
    <source>
        <dbReference type="EMBL" id="NHN24769.1"/>
    </source>
</evidence>
<name>A0ABX0IPP1_9FLAO</name>
<reference evidence="1" key="1">
    <citation type="submission" date="2019-05" db="EMBL/GenBank/DDBJ databases">
        <authorList>
            <person name="Lianzixin W."/>
        </authorList>
    </citation>
    <scope>NUCLEOTIDE SEQUENCE</scope>
    <source>
        <strain evidence="1">EC11</strain>
    </source>
</reference>
<dbReference type="RefSeq" id="WP_140960189.1">
    <property type="nucleotide sequence ID" value="NZ_VEVQ02000002.1"/>
</dbReference>
<sequence length="80" mass="9482">MLENILLLSKNNIPEIPNKNNRKNKNRIFYSWTLERFVANHKADFEIDVFPSDPETCKIQSCKEDLLLQINSRNIFDFVP</sequence>
<organism evidence="1 2">
    <name type="scientific">Flavobacterium jejuense</name>
    <dbReference type="NCBI Taxonomy" id="1544455"/>
    <lineage>
        <taxon>Bacteria</taxon>
        <taxon>Pseudomonadati</taxon>
        <taxon>Bacteroidota</taxon>
        <taxon>Flavobacteriia</taxon>
        <taxon>Flavobacteriales</taxon>
        <taxon>Flavobacteriaceae</taxon>
        <taxon>Flavobacterium</taxon>
    </lineage>
</organism>
<accession>A0ABX0IPP1</accession>
<dbReference type="Proteomes" id="UP000817854">
    <property type="component" value="Unassembled WGS sequence"/>
</dbReference>
<reference evidence="1" key="2">
    <citation type="submission" date="2020-02" db="EMBL/GenBank/DDBJ databases">
        <title>Flavobacterium profundi sp. nov., isolated from a deep-sea seamount.</title>
        <authorList>
            <person name="Zhang D.-C."/>
        </authorList>
    </citation>
    <scope>NUCLEOTIDE SEQUENCE</scope>
    <source>
        <strain evidence="1">EC11</strain>
    </source>
</reference>
<dbReference type="EMBL" id="VEVQ02000002">
    <property type="protein sequence ID" value="NHN24769.1"/>
    <property type="molecule type" value="Genomic_DNA"/>
</dbReference>
<proteinExistence type="predicted"/>
<protein>
    <submittedName>
        <fullName evidence="1">Uncharacterized protein</fullName>
    </submittedName>
</protein>